<reference evidence="7" key="2">
    <citation type="submission" date="2020-09" db="EMBL/GenBank/DDBJ databases">
        <title>Genome sequence of Vibrio parahaemolyticus isolates.</title>
        <authorList>
            <person name="Hammerl J.A."/>
            <person name="Strauch E."/>
        </authorList>
    </citation>
    <scope>NUCLEOTIDE SEQUENCE</scope>
    <source>
        <strain evidence="7">17-VB00146</strain>
    </source>
</reference>
<dbReference type="PANTHER" id="PTHR30250">
    <property type="entry name" value="PST FAMILY PREDICTED COLANIC ACID TRANSPORTER"/>
    <property type="match status" value="1"/>
</dbReference>
<keyword evidence="2" id="KW-1003">Cell membrane</keyword>
<dbReference type="GO" id="GO:0005886">
    <property type="term" value="C:plasma membrane"/>
    <property type="evidence" value="ECO:0007669"/>
    <property type="project" value="UniProtKB-SubCell"/>
</dbReference>
<feature type="transmembrane region" description="Helical" evidence="6">
    <location>
        <begin position="79"/>
        <end position="102"/>
    </location>
</feature>
<comment type="subcellular location">
    <subcellularLocation>
        <location evidence="1">Cell membrane</location>
        <topology evidence="1">Multi-pass membrane protein</topology>
    </subcellularLocation>
</comment>
<feature type="transmembrane region" description="Helical" evidence="6">
    <location>
        <begin position="114"/>
        <end position="134"/>
    </location>
</feature>
<dbReference type="Proteomes" id="UP000726777">
    <property type="component" value="Unassembled WGS sequence"/>
</dbReference>
<feature type="transmembrane region" description="Helical" evidence="6">
    <location>
        <begin position="322"/>
        <end position="345"/>
    </location>
</feature>
<feature type="transmembrane region" description="Helical" evidence="6">
    <location>
        <begin position="291"/>
        <end position="310"/>
    </location>
</feature>
<accession>A0A5P5X5N0</accession>
<evidence type="ECO:0000256" key="6">
    <source>
        <dbReference type="SAM" id="Phobius"/>
    </source>
</evidence>
<keyword evidence="4 6" id="KW-1133">Transmembrane helix</keyword>
<keyword evidence="3 6" id="KW-0812">Transmembrane</keyword>
<evidence type="ECO:0000256" key="5">
    <source>
        <dbReference type="ARBA" id="ARBA00023136"/>
    </source>
</evidence>
<dbReference type="Pfam" id="PF13440">
    <property type="entry name" value="Polysacc_synt_3"/>
    <property type="match status" value="1"/>
</dbReference>
<dbReference type="InterPro" id="IPR050833">
    <property type="entry name" value="Poly_Biosynth_Transport"/>
</dbReference>
<feature type="transmembrane region" description="Helical" evidence="6">
    <location>
        <begin position="357"/>
        <end position="376"/>
    </location>
</feature>
<protein>
    <submittedName>
        <fullName evidence="7">Oligosaccharide flippase family protein</fullName>
    </submittedName>
    <submittedName>
        <fullName evidence="8">Polysaccharide biosynthesis protein</fullName>
    </submittedName>
</protein>
<gene>
    <name evidence="8" type="primary">wzx</name>
    <name evidence="7" type="ORF">IB292_04340</name>
</gene>
<name>A0A5P5X5N0_VIBPH</name>
<feature type="transmembrane region" description="Helical" evidence="6">
    <location>
        <begin position="250"/>
        <end position="271"/>
    </location>
</feature>
<keyword evidence="5 6" id="KW-0472">Membrane</keyword>
<dbReference type="EMBL" id="MK473652">
    <property type="protein sequence ID" value="QFF90564.1"/>
    <property type="molecule type" value="Genomic_DNA"/>
</dbReference>
<evidence type="ECO:0000313" key="8">
    <source>
        <dbReference type="EMBL" id="QFF90564.1"/>
    </source>
</evidence>
<organism evidence="8">
    <name type="scientific">Vibrio parahaemolyticus</name>
    <dbReference type="NCBI Taxonomy" id="670"/>
    <lineage>
        <taxon>Bacteria</taxon>
        <taxon>Pseudomonadati</taxon>
        <taxon>Pseudomonadota</taxon>
        <taxon>Gammaproteobacteria</taxon>
        <taxon>Vibrionales</taxon>
        <taxon>Vibrionaceae</taxon>
        <taxon>Vibrio</taxon>
    </lineage>
</organism>
<sequence>MILSKKNLSNISWLTIERFLVIFLLIASEGVIAKNLSTEQYGLYQYCLNISLIIVVSISFVPSEIVIPKLSYYKHCCHGIVVSIVLLRSVIGFTFLFLIGILNEFLISSYKLSLILAFVLCLLIGEVSGAFVNYYQAKVRMKVVSFLRVLSLLFRYLMLLVVSKYQLQLDTITIIRIAEGFLLLLLLVGLYLKDKQVSRKKHYNYKKISNLFICQGSRVWLTILIYYLLLRIDRVAVEKFFSLNAVGIYSISQQIIDQVMTLFVIVINVLLPSRVFSTKNKKEKLTNLIKIIKLISITSLVSFCIVKTTSPLFIMTVYGDKYIAALEVLTYMSLILPFNSLDYMFSQFLISENKARFVFFKNLSSLVLLILLYLSVGRSLELSHFPLILVSVNMYMVLLSSIYLWFFYVNNKDAQIFRNKI</sequence>
<dbReference type="EMBL" id="JACVHL010000003">
    <property type="protein sequence ID" value="MCC3804263.1"/>
    <property type="molecule type" value="Genomic_DNA"/>
</dbReference>
<evidence type="ECO:0000313" key="7">
    <source>
        <dbReference type="EMBL" id="MCC3804263.1"/>
    </source>
</evidence>
<feature type="transmembrane region" description="Helical" evidence="6">
    <location>
        <begin position="43"/>
        <end position="67"/>
    </location>
</feature>
<feature type="transmembrane region" description="Helical" evidence="6">
    <location>
        <begin position="146"/>
        <end position="167"/>
    </location>
</feature>
<reference evidence="8" key="1">
    <citation type="journal article" date="2019" name="Int. J. Food Microbiol.">
        <title>Developing a novel molecular serotyping system based on capsular polysaccharide synthesis gene clusters of Vibrio parahaemolyticus.</title>
        <authorList>
            <person name="Pang Y."/>
            <person name="Guo X."/>
            <person name="Tian X."/>
            <person name="Liu F."/>
            <person name="Wang L."/>
            <person name="Wu J."/>
            <person name="Zhang S."/>
            <person name="Li S."/>
            <person name="Liu B."/>
        </authorList>
    </citation>
    <scope>NUCLEOTIDE SEQUENCE</scope>
    <source>
        <strain evidence="8">G3552</strain>
    </source>
</reference>
<dbReference type="PANTHER" id="PTHR30250:SF11">
    <property type="entry name" value="O-ANTIGEN TRANSPORTER-RELATED"/>
    <property type="match status" value="1"/>
</dbReference>
<evidence type="ECO:0000256" key="3">
    <source>
        <dbReference type="ARBA" id="ARBA00022692"/>
    </source>
</evidence>
<dbReference type="AlphaFoldDB" id="A0A5P5X5N0"/>
<feature type="transmembrane region" description="Helical" evidence="6">
    <location>
        <begin position="388"/>
        <end position="409"/>
    </location>
</feature>
<evidence type="ECO:0000256" key="2">
    <source>
        <dbReference type="ARBA" id="ARBA00022475"/>
    </source>
</evidence>
<proteinExistence type="predicted"/>
<feature type="transmembrane region" description="Helical" evidence="6">
    <location>
        <begin position="173"/>
        <end position="192"/>
    </location>
</feature>
<evidence type="ECO:0000256" key="1">
    <source>
        <dbReference type="ARBA" id="ARBA00004651"/>
    </source>
</evidence>
<feature type="transmembrane region" description="Helical" evidence="6">
    <location>
        <begin position="212"/>
        <end position="230"/>
    </location>
</feature>
<evidence type="ECO:0000256" key="4">
    <source>
        <dbReference type="ARBA" id="ARBA00022989"/>
    </source>
</evidence>
<dbReference type="RefSeq" id="WP_078533982.1">
    <property type="nucleotide sequence ID" value="NZ_CP064041.1"/>
</dbReference>